<dbReference type="Proteomes" id="UP000185766">
    <property type="component" value="Unassembled WGS sequence"/>
</dbReference>
<sequence length="290" mass="33027">MTISALARQCGIAPVTLRAWERRYGLIQPVRSTKGHRLYPREQIERVQQIMLWINRGVPVGQVRELLERDAPQWSEDSPWHAQRLQLLEAVQTQNERRLDDAFNQALSLYPAHTLCAQLLLPLLEELTPSRSGRQLEAVFFHTWLRSKLGLRVYQLNLPLKEAPVLLVNMGDAVLEPQLWLLAWLLAQRGQRVEVLDWPLPAPELLQWQEQRSAHAMVLYASGKLTSPLALEQLDDLRQRCQASVLLAGPCCSIYAEQLPPEEHLSDPLQAFSALQQLGLSALNDKEIAL</sequence>
<dbReference type="PANTHER" id="PTHR30204">
    <property type="entry name" value="REDOX-CYCLING DRUG-SENSING TRANSCRIPTIONAL ACTIVATOR SOXR"/>
    <property type="match status" value="1"/>
</dbReference>
<feature type="domain" description="HTH merR-type" evidence="4">
    <location>
        <begin position="1"/>
        <end position="69"/>
    </location>
</feature>
<dbReference type="GO" id="GO:0003677">
    <property type="term" value="F:DNA binding"/>
    <property type="evidence" value="ECO:0007669"/>
    <property type="project" value="UniProtKB-KW"/>
</dbReference>
<dbReference type="InterPro" id="IPR047057">
    <property type="entry name" value="MerR_fam"/>
</dbReference>
<keyword evidence="6" id="KW-1185">Reference proteome</keyword>
<evidence type="ECO:0000313" key="5">
    <source>
        <dbReference type="EMBL" id="SEK36848.1"/>
    </source>
</evidence>
<protein>
    <submittedName>
        <fullName evidence="5">DNA-binding transcriptional regulator, MerR family</fullName>
    </submittedName>
</protein>
<name>A0A1H7GFD8_9GAMM</name>
<dbReference type="Pfam" id="PF13411">
    <property type="entry name" value="MerR_1"/>
    <property type="match status" value="1"/>
</dbReference>
<evidence type="ECO:0000313" key="6">
    <source>
        <dbReference type="Proteomes" id="UP000185766"/>
    </source>
</evidence>
<keyword evidence="1" id="KW-0805">Transcription regulation</keyword>
<dbReference type="PROSITE" id="PS00552">
    <property type="entry name" value="HTH_MERR_1"/>
    <property type="match status" value="1"/>
</dbReference>
<proteinExistence type="predicted"/>
<evidence type="ECO:0000256" key="3">
    <source>
        <dbReference type="ARBA" id="ARBA00023163"/>
    </source>
</evidence>
<dbReference type="Gene3D" id="1.10.1660.10">
    <property type="match status" value="1"/>
</dbReference>
<keyword evidence="2 5" id="KW-0238">DNA-binding</keyword>
<dbReference type="SUPFAM" id="SSF46955">
    <property type="entry name" value="Putative DNA-binding domain"/>
    <property type="match status" value="1"/>
</dbReference>
<dbReference type="InterPro" id="IPR000551">
    <property type="entry name" value="MerR-type_HTH_dom"/>
</dbReference>
<dbReference type="PANTHER" id="PTHR30204:SF67">
    <property type="entry name" value="HTH-TYPE TRANSCRIPTIONAL REGULATOR MLRA-RELATED"/>
    <property type="match status" value="1"/>
</dbReference>
<dbReference type="STRING" id="1429083.GCA_001885685_02651"/>
<dbReference type="CDD" id="cd01104">
    <property type="entry name" value="HTH_MlrA-CarA"/>
    <property type="match status" value="1"/>
</dbReference>
<evidence type="ECO:0000256" key="2">
    <source>
        <dbReference type="ARBA" id="ARBA00023125"/>
    </source>
</evidence>
<reference evidence="5 6" key="1">
    <citation type="submission" date="2016-10" db="EMBL/GenBank/DDBJ databases">
        <authorList>
            <person name="de Groot N.N."/>
        </authorList>
    </citation>
    <scope>NUCLEOTIDE SEQUENCE [LARGE SCALE GENOMIC DNA]</scope>
    <source>
        <strain evidence="5 6">JCM 19513</strain>
    </source>
</reference>
<keyword evidence="3" id="KW-0804">Transcription</keyword>
<dbReference type="GO" id="GO:0003700">
    <property type="term" value="F:DNA-binding transcription factor activity"/>
    <property type="evidence" value="ECO:0007669"/>
    <property type="project" value="InterPro"/>
</dbReference>
<dbReference type="EMBL" id="FOAS01000002">
    <property type="protein sequence ID" value="SEK36848.1"/>
    <property type="molecule type" value="Genomic_DNA"/>
</dbReference>
<organism evidence="5 6">
    <name type="scientific">Atopomonas hussainii</name>
    <dbReference type="NCBI Taxonomy" id="1429083"/>
    <lineage>
        <taxon>Bacteria</taxon>
        <taxon>Pseudomonadati</taxon>
        <taxon>Pseudomonadota</taxon>
        <taxon>Gammaproteobacteria</taxon>
        <taxon>Pseudomonadales</taxon>
        <taxon>Pseudomonadaceae</taxon>
        <taxon>Atopomonas</taxon>
    </lineage>
</organism>
<evidence type="ECO:0000259" key="4">
    <source>
        <dbReference type="PROSITE" id="PS50937"/>
    </source>
</evidence>
<dbReference type="InterPro" id="IPR009061">
    <property type="entry name" value="DNA-bd_dom_put_sf"/>
</dbReference>
<dbReference type="SMART" id="SM00422">
    <property type="entry name" value="HTH_MERR"/>
    <property type="match status" value="1"/>
</dbReference>
<accession>A0A1H7GFD8</accession>
<dbReference type="AlphaFoldDB" id="A0A1H7GFD8"/>
<evidence type="ECO:0000256" key="1">
    <source>
        <dbReference type="ARBA" id="ARBA00023015"/>
    </source>
</evidence>
<dbReference type="PROSITE" id="PS50937">
    <property type="entry name" value="HTH_MERR_2"/>
    <property type="match status" value="1"/>
</dbReference>
<gene>
    <name evidence="5" type="ORF">SAMN05216214_10263</name>
</gene>